<dbReference type="PIRSF" id="PIRSF005384">
    <property type="entry name" value="RpiB_LacA_B"/>
    <property type="match status" value="1"/>
</dbReference>
<dbReference type="InterPro" id="IPR003500">
    <property type="entry name" value="RpiB_LacA_LacB"/>
</dbReference>
<dbReference type="InterPro" id="IPR036569">
    <property type="entry name" value="RpiB_LacA_LacB_sf"/>
</dbReference>
<comment type="similarity">
    <text evidence="1">Belongs to the LacAB/RpiB family.</text>
</comment>
<dbReference type="RefSeq" id="WP_346754013.1">
    <property type="nucleotide sequence ID" value="NZ_JAUJEA010000009.1"/>
</dbReference>
<dbReference type="PANTHER" id="PTHR30345:SF0">
    <property type="entry name" value="DNA DAMAGE-REPAIR_TOLERATION PROTEIN DRT102"/>
    <property type="match status" value="1"/>
</dbReference>
<proteinExistence type="inferred from homology"/>
<sequence length="144" mass="15519">MSLKIAIGGDHAGFTYKEKLVERLKANGTEVTDHGPFSDASVDYPDFVHPVASDVESGKADFGILICGSGNGVAMTANKHADIRAALCWNEDLAALARQHNNANVLCIPARFISYGLAEKLVDVFLASDFEGGRHSRRVDKIKC</sequence>
<keyword evidence="2 3" id="KW-0413">Isomerase</keyword>
<dbReference type="NCBIfam" id="NF004051">
    <property type="entry name" value="PRK05571.1"/>
    <property type="match status" value="1"/>
</dbReference>
<dbReference type="EC" id="5.3.1.6" evidence="3"/>
<comment type="caution">
    <text evidence="3">The sequence shown here is derived from an EMBL/GenBank/DDBJ whole genome shotgun (WGS) entry which is preliminary data.</text>
</comment>
<evidence type="ECO:0000256" key="2">
    <source>
        <dbReference type="ARBA" id="ARBA00023235"/>
    </source>
</evidence>
<dbReference type="SUPFAM" id="SSF89623">
    <property type="entry name" value="Ribose/Galactose isomerase RpiB/AlsB"/>
    <property type="match status" value="1"/>
</dbReference>
<dbReference type="GO" id="GO:0004751">
    <property type="term" value="F:ribose-5-phosphate isomerase activity"/>
    <property type="evidence" value="ECO:0007669"/>
    <property type="project" value="UniProtKB-EC"/>
</dbReference>
<organism evidence="3 4">
    <name type="scientific">Splendidivirga corallicola</name>
    <dbReference type="NCBI Taxonomy" id="3051826"/>
    <lineage>
        <taxon>Bacteria</taxon>
        <taxon>Pseudomonadati</taxon>
        <taxon>Bacteroidota</taxon>
        <taxon>Cytophagia</taxon>
        <taxon>Cytophagales</taxon>
        <taxon>Splendidivirgaceae</taxon>
        <taxon>Splendidivirga</taxon>
    </lineage>
</organism>
<dbReference type="Gene3D" id="3.40.1400.10">
    <property type="entry name" value="Sugar-phosphate isomerase, RpiB/LacA/LacB"/>
    <property type="match status" value="1"/>
</dbReference>
<dbReference type="NCBIfam" id="TIGR00689">
    <property type="entry name" value="rpiB_lacA_lacB"/>
    <property type="match status" value="1"/>
</dbReference>
<dbReference type="Pfam" id="PF02502">
    <property type="entry name" value="LacAB_rpiB"/>
    <property type="match status" value="1"/>
</dbReference>
<dbReference type="EMBL" id="JAUJEA010000009">
    <property type="protein sequence ID" value="MDN5203989.1"/>
    <property type="molecule type" value="Genomic_DNA"/>
</dbReference>
<evidence type="ECO:0000313" key="3">
    <source>
        <dbReference type="EMBL" id="MDN5203989.1"/>
    </source>
</evidence>
<dbReference type="Proteomes" id="UP001172082">
    <property type="component" value="Unassembled WGS sequence"/>
</dbReference>
<evidence type="ECO:0000256" key="1">
    <source>
        <dbReference type="ARBA" id="ARBA00008754"/>
    </source>
</evidence>
<protein>
    <submittedName>
        <fullName evidence="3">Ribose 5-phosphate isomerase B</fullName>
        <ecNumber evidence="3">5.3.1.6</ecNumber>
    </submittedName>
</protein>
<accession>A0ABT8KT98</accession>
<dbReference type="NCBIfam" id="TIGR01120">
    <property type="entry name" value="rpiB"/>
    <property type="match status" value="1"/>
</dbReference>
<keyword evidence="4" id="KW-1185">Reference proteome</keyword>
<evidence type="ECO:0000313" key="4">
    <source>
        <dbReference type="Proteomes" id="UP001172082"/>
    </source>
</evidence>
<name>A0ABT8KT98_9BACT</name>
<gene>
    <name evidence="3" type="primary">rpiB</name>
    <name evidence="3" type="ORF">QQ008_21540</name>
</gene>
<dbReference type="PANTHER" id="PTHR30345">
    <property type="entry name" value="RIBOSE-5-PHOSPHATE ISOMERASE B"/>
    <property type="match status" value="1"/>
</dbReference>
<dbReference type="InterPro" id="IPR004785">
    <property type="entry name" value="RpiB"/>
</dbReference>
<reference evidence="3" key="1">
    <citation type="submission" date="2023-06" db="EMBL/GenBank/DDBJ databases">
        <title>Genomic of Parafulvivirga corallium.</title>
        <authorList>
            <person name="Wang G."/>
        </authorList>
    </citation>
    <scope>NUCLEOTIDE SEQUENCE</scope>
    <source>
        <strain evidence="3">BMA10</strain>
    </source>
</reference>